<reference evidence="1" key="1">
    <citation type="journal article" date="2014" name="PLoS ONE">
        <title>Transcriptome-Based Identification of ABC Transporters in the Western Tarnished Plant Bug Lygus hesperus.</title>
        <authorList>
            <person name="Hull J.J."/>
            <person name="Chaney K."/>
            <person name="Geib S.M."/>
            <person name="Fabrick J.A."/>
            <person name="Brent C.S."/>
            <person name="Walsh D."/>
            <person name="Lavine L.C."/>
        </authorList>
    </citation>
    <scope>NUCLEOTIDE SEQUENCE</scope>
</reference>
<protein>
    <submittedName>
        <fullName evidence="1">Muconate cycloisomerase 1</fullName>
    </submittedName>
</protein>
<sequence length="298" mass="33968">MVMDSDIRVQSGKRPTITSTGMSIAARSGMSVASEAAKTLPDTVKVAKDVRDQLKLTDISYALKYKIVKATKEIEVMVNCYKVLGPYLRRCLVDLRHVLKKKSSTKQEQVEEQFQIVMDQFDKIKAKKYAIIEAAEAKKVAIDRKRKLFQVFIDDNIRICSVENSVDLTNKMNDTQKFKRLVKELDKMAASRNFSSDIKEELSDMTLQLCSTMALDGINALKARYDVVLLRNAVVKGPDAEEEVRLRLKNMKVNVGGVINLCEMKRDSVEHYVNDVTKMMLDMDREINEKKDMLKAQK</sequence>
<reference evidence="1" key="2">
    <citation type="submission" date="2014-07" db="EMBL/GenBank/DDBJ databases">
        <authorList>
            <person name="Hull J."/>
        </authorList>
    </citation>
    <scope>NUCLEOTIDE SEQUENCE</scope>
</reference>
<dbReference type="EMBL" id="GBHO01032354">
    <property type="protein sequence ID" value="JAG11250.1"/>
    <property type="molecule type" value="Transcribed_RNA"/>
</dbReference>
<proteinExistence type="predicted"/>
<organism evidence="1">
    <name type="scientific">Lygus hesperus</name>
    <name type="common">Western plant bug</name>
    <dbReference type="NCBI Taxonomy" id="30085"/>
    <lineage>
        <taxon>Eukaryota</taxon>
        <taxon>Metazoa</taxon>
        <taxon>Ecdysozoa</taxon>
        <taxon>Arthropoda</taxon>
        <taxon>Hexapoda</taxon>
        <taxon>Insecta</taxon>
        <taxon>Pterygota</taxon>
        <taxon>Neoptera</taxon>
        <taxon>Paraneoptera</taxon>
        <taxon>Hemiptera</taxon>
        <taxon>Heteroptera</taxon>
        <taxon>Panheteroptera</taxon>
        <taxon>Cimicomorpha</taxon>
        <taxon>Miridae</taxon>
        <taxon>Mirini</taxon>
        <taxon>Lygus</taxon>
    </lineage>
</organism>
<feature type="non-terminal residue" evidence="1">
    <location>
        <position position="298"/>
    </location>
</feature>
<name>A0A0A9X2C3_LYGHE</name>
<dbReference type="GO" id="GO:0016853">
    <property type="term" value="F:isomerase activity"/>
    <property type="evidence" value="ECO:0007669"/>
    <property type="project" value="UniProtKB-KW"/>
</dbReference>
<evidence type="ECO:0000313" key="1">
    <source>
        <dbReference type="EMBL" id="JAG11250.1"/>
    </source>
</evidence>
<gene>
    <name evidence="1" type="primary">catB</name>
    <name evidence="1" type="ORF">CM83_5101</name>
</gene>
<keyword evidence="1" id="KW-0413">Isomerase</keyword>
<accession>A0A0A9X2C3</accession>
<dbReference type="AlphaFoldDB" id="A0A0A9X2C3"/>